<gene>
    <name evidence="2" type="ORF">MNOR_LOCUS21081</name>
</gene>
<sequence length="146" mass="16624">DVHYEHWIGLVMLHQIFLKPHSSYVLQVKLQSWDLETRHAQYKDFSIGDEESGFKLVVGGYSGDAGDALAHHNGMEFSTKDKDYGDVSCAIAYKGGFWYNSCYHTNPFSPLFKKGEGSSHGIRWTKWLSGINLKKMVFKISPKLPH</sequence>
<dbReference type="GO" id="GO:0005615">
    <property type="term" value="C:extracellular space"/>
    <property type="evidence" value="ECO:0007669"/>
    <property type="project" value="TreeGrafter"/>
</dbReference>
<dbReference type="Pfam" id="PF00147">
    <property type="entry name" value="Fibrinogen_C"/>
    <property type="match status" value="1"/>
</dbReference>
<keyword evidence="3" id="KW-1185">Reference proteome</keyword>
<dbReference type="SUPFAM" id="SSF56496">
    <property type="entry name" value="Fibrinogen C-terminal domain-like"/>
    <property type="match status" value="1"/>
</dbReference>
<evidence type="ECO:0000313" key="3">
    <source>
        <dbReference type="Proteomes" id="UP001497623"/>
    </source>
</evidence>
<feature type="domain" description="Fibrinogen C-terminal" evidence="1">
    <location>
        <begin position="1"/>
        <end position="144"/>
    </location>
</feature>
<evidence type="ECO:0000313" key="2">
    <source>
        <dbReference type="EMBL" id="CAL4116953.1"/>
    </source>
</evidence>
<dbReference type="SMART" id="SM00186">
    <property type="entry name" value="FBG"/>
    <property type="match status" value="1"/>
</dbReference>
<dbReference type="InterPro" id="IPR036056">
    <property type="entry name" value="Fibrinogen-like_C"/>
</dbReference>
<accession>A0AAV2R5L2</accession>
<comment type="caution">
    <text evidence="2">The sequence shown here is derived from an EMBL/GenBank/DDBJ whole genome shotgun (WGS) entry which is preliminary data.</text>
</comment>
<dbReference type="EMBL" id="CAXKWB010016730">
    <property type="protein sequence ID" value="CAL4116953.1"/>
    <property type="molecule type" value="Genomic_DNA"/>
</dbReference>
<dbReference type="Gene3D" id="3.90.215.10">
    <property type="entry name" value="Gamma Fibrinogen, chain A, domain 1"/>
    <property type="match status" value="1"/>
</dbReference>
<name>A0AAV2R5L2_MEGNR</name>
<proteinExistence type="predicted"/>
<organism evidence="2 3">
    <name type="scientific">Meganyctiphanes norvegica</name>
    <name type="common">Northern krill</name>
    <name type="synonym">Thysanopoda norvegica</name>
    <dbReference type="NCBI Taxonomy" id="48144"/>
    <lineage>
        <taxon>Eukaryota</taxon>
        <taxon>Metazoa</taxon>
        <taxon>Ecdysozoa</taxon>
        <taxon>Arthropoda</taxon>
        <taxon>Crustacea</taxon>
        <taxon>Multicrustacea</taxon>
        <taxon>Malacostraca</taxon>
        <taxon>Eumalacostraca</taxon>
        <taxon>Eucarida</taxon>
        <taxon>Euphausiacea</taxon>
        <taxon>Euphausiidae</taxon>
        <taxon>Meganyctiphanes</taxon>
    </lineage>
</organism>
<dbReference type="Proteomes" id="UP001497623">
    <property type="component" value="Unassembled WGS sequence"/>
</dbReference>
<evidence type="ECO:0000259" key="1">
    <source>
        <dbReference type="PROSITE" id="PS51406"/>
    </source>
</evidence>
<dbReference type="PROSITE" id="PS51406">
    <property type="entry name" value="FIBRINOGEN_C_2"/>
    <property type="match status" value="1"/>
</dbReference>
<dbReference type="InterPro" id="IPR014716">
    <property type="entry name" value="Fibrinogen_a/b/g_C_1"/>
</dbReference>
<reference evidence="2 3" key="1">
    <citation type="submission" date="2024-05" db="EMBL/GenBank/DDBJ databases">
        <authorList>
            <person name="Wallberg A."/>
        </authorList>
    </citation>
    <scope>NUCLEOTIDE SEQUENCE [LARGE SCALE GENOMIC DNA]</scope>
</reference>
<feature type="non-terminal residue" evidence="2">
    <location>
        <position position="1"/>
    </location>
</feature>
<dbReference type="InterPro" id="IPR050373">
    <property type="entry name" value="Fibrinogen_C-term_domain"/>
</dbReference>
<protein>
    <recommendedName>
        <fullName evidence="1">Fibrinogen C-terminal domain-containing protein</fullName>
    </recommendedName>
</protein>
<dbReference type="InterPro" id="IPR002181">
    <property type="entry name" value="Fibrinogen_a/b/g_C_dom"/>
</dbReference>
<dbReference type="PANTHER" id="PTHR19143">
    <property type="entry name" value="FIBRINOGEN/TENASCIN/ANGIOPOEITIN"/>
    <property type="match status" value="1"/>
</dbReference>
<dbReference type="AlphaFoldDB" id="A0AAV2R5L2"/>